<evidence type="ECO:0000256" key="1">
    <source>
        <dbReference type="ARBA" id="ARBA00006484"/>
    </source>
</evidence>
<dbReference type="InterPro" id="IPR002347">
    <property type="entry name" value="SDR_fam"/>
</dbReference>
<dbReference type="InterPro" id="IPR057326">
    <property type="entry name" value="KR_dom"/>
</dbReference>
<dbReference type="PROSITE" id="PS00061">
    <property type="entry name" value="ADH_SHORT"/>
    <property type="match status" value="1"/>
</dbReference>
<dbReference type="Pfam" id="PF13561">
    <property type="entry name" value="adh_short_C2"/>
    <property type="match status" value="1"/>
</dbReference>
<evidence type="ECO:0000313" key="3">
    <source>
        <dbReference type="EMBL" id="GAA2797865.1"/>
    </source>
</evidence>
<accession>A0ABN3VFS6</accession>
<dbReference type="InterPro" id="IPR020904">
    <property type="entry name" value="Sc_DH/Rdtase_CS"/>
</dbReference>
<dbReference type="Gene3D" id="3.40.50.720">
    <property type="entry name" value="NAD(P)-binding Rossmann-like Domain"/>
    <property type="match status" value="1"/>
</dbReference>
<dbReference type="InterPro" id="IPR036291">
    <property type="entry name" value="NAD(P)-bd_dom_sf"/>
</dbReference>
<dbReference type="Proteomes" id="UP001500979">
    <property type="component" value="Unassembled WGS sequence"/>
</dbReference>
<reference evidence="3 4" key="1">
    <citation type="journal article" date="2019" name="Int. J. Syst. Evol. Microbiol.">
        <title>The Global Catalogue of Microorganisms (GCM) 10K type strain sequencing project: providing services to taxonomists for standard genome sequencing and annotation.</title>
        <authorList>
            <consortium name="The Broad Institute Genomics Platform"/>
            <consortium name="The Broad Institute Genome Sequencing Center for Infectious Disease"/>
            <person name="Wu L."/>
            <person name="Ma J."/>
        </authorList>
    </citation>
    <scope>NUCLEOTIDE SEQUENCE [LARGE SCALE GENOMIC DNA]</scope>
    <source>
        <strain evidence="3 4">JCM 9383</strain>
    </source>
</reference>
<keyword evidence="4" id="KW-1185">Reference proteome</keyword>
<name>A0ABN3VFS6_9PSEU</name>
<dbReference type="PRINTS" id="PR00081">
    <property type="entry name" value="GDHRDH"/>
</dbReference>
<dbReference type="SUPFAM" id="SSF51735">
    <property type="entry name" value="NAD(P)-binding Rossmann-fold domains"/>
    <property type="match status" value="1"/>
</dbReference>
<gene>
    <name evidence="3" type="ORF">GCM10010470_36320</name>
</gene>
<feature type="domain" description="Ketoreductase" evidence="2">
    <location>
        <begin position="4"/>
        <end position="199"/>
    </location>
</feature>
<sequence length="260" mass="26210">MDQRLVVITGGGHGIGRAAALLAGRAGYRVCLLDLDEASAADTAARARGEGAPAAIGLGCDVTDESRVRAAVDTAVAELEAPPTGLVAAAGVDIGGVAHTLSPADWRHVLEVNLTGSFLVAQAVLRHLVGTATPGSLVLCSSPAASVAFAAGGASAYAASKGGVSSLVRTLAVDYAPHGIRVNAIVPGPTETPLMWAGVSEQDRARYRDVIRAEVPLGRLADAEEPARAALFLLGRESSYITGSLLVCDGGVLAKGSISI</sequence>
<dbReference type="SMART" id="SM00822">
    <property type="entry name" value="PKS_KR"/>
    <property type="match status" value="1"/>
</dbReference>
<evidence type="ECO:0000313" key="4">
    <source>
        <dbReference type="Proteomes" id="UP001500979"/>
    </source>
</evidence>
<evidence type="ECO:0000259" key="2">
    <source>
        <dbReference type="SMART" id="SM00822"/>
    </source>
</evidence>
<comment type="similarity">
    <text evidence="1">Belongs to the short-chain dehydrogenases/reductases (SDR) family.</text>
</comment>
<organism evidence="3 4">
    <name type="scientific">Saccharopolyspora taberi</name>
    <dbReference type="NCBI Taxonomy" id="60895"/>
    <lineage>
        <taxon>Bacteria</taxon>
        <taxon>Bacillati</taxon>
        <taxon>Actinomycetota</taxon>
        <taxon>Actinomycetes</taxon>
        <taxon>Pseudonocardiales</taxon>
        <taxon>Pseudonocardiaceae</taxon>
        <taxon>Saccharopolyspora</taxon>
    </lineage>
</organism>
<proteinExistence type="inferred from homology"/>
<protein>
    <submittedName>
        <fullName evidence="3">SDR family oxidoreductase</fullName>
    </submittedName>
</protein>
<dbReference type="RefSeq" id="WP_344681156.1">
    <property type="nucleotide sequence ID" value="NZ_BAAAUX010000014.1"/>
</dbReference>
<dbReference type="EMBL" id="BAAAUX010000014">
    <property type="protein sequence ID" value="GAA2797865.1"/>
    <property type="molecule type" value="Genomic_DNA"/>
</dbReference>
<dbReference type="PANTHER" id="PTHR42760">
    <property type="entry name" value="SHORT-CHAIN DEHYDROGENASES/REDUCTASES FAMILY MEMBER"/>
    <property type="match status" value="1"/>
</dbReference>
<comment type="caution">
    <text evidence="3">The sequence shown here is derived from an EMBL/GenBank/DDBJ whole genome shotgun (WGS) entry which is preliminary data.</text>
</comment>
<dbReference type="CDD" id="cd05233">
    <property type="entry name" value="SDR_c"/>
    <property type="match status" value="1"/>
</dbReference>